<feature type="signal peptide" evidence="8">
    <location>
        <begin position="1"/>
        <end position="28"/>
    </location>
</feature>
<organism evidence="11 12">
    <name type="scientific">Pseudohongiella acticola</name>
    <dbReference type="NCBI Taxonomy" id="1524254"/>
    <lineage>
        <taxon>Bacteria</taxon>
        <taxon>Pseudomonadati</taxon>
        <taxon>Pseudomonadota</taxon>
        <taxon>Gammaproteobacteria</taxon>
        <taxon>Pseudomonadales</taxon>
        <taxon>Pseudohongiellaceae</taxon>
        <taxon>Pseudohongiella</taxon>
    </lineage>
</organism>
<dbReference type="PRINTS" id="PR00811">
    <property type="entry name" value="BCTERIALGSPD"/>
</dbReference>
<keyword evidence="5" id="KW-0998">Cell outer membrane</keyword>
<dbReference type="InterPro" id="IPR051808">
    <property type="entry name" value="Type_IV_pilus_biogenesis"/>
</dbReference>
<evidence type="ECO:0000313" key="11">
    <source>
        <dbReference type="EMBL" id="OFE13641.1"/>
    </source>
</evidence>
<evidence type="ECO:0000313" key="12">
    <source>
        <dbReference type="Proteomes" id="UP000175669"/>
    </source>
</evidence>
<dbReference type="GO" id="GO:0009306">
    <property type="term" value="P:protein secretion"/>
    <property type="evidence" value="ECO:0007669"/>
    <property type="project" value="InterPro"/>
</dbReference>
<evidence type="ECO:0000256" key="8">
    <source>
        <dbReference type="SAM" id="SignalP"/>
    </source>
</evidence>
<dbReference type="InterPro" id="IPR005644">
    <property type="entry name" value="NolW-like"/>
</dbReference>
<dbReference type="STRING" id="1524254.PHACT_11255"/>
<evidence type="ECO:0000256" key="1">
    <source>
        <dbReference type="ARBA" id="ARBA00004370"/>
    </source>
</evidence>
<feature type="domain" description="NolW-like" evidence="10">
    <location>
        <begin position="150"/>
        <end position="217"/>
    </location>
</feature>
<evidence type="ECO:0000259" key="9">
    <source>
        <dbReference type="Pfam" id="PF00263"/>
    </source>
</evidence>
<evidence type="ECO:0000256" key="4">
    <source>
        <dbReference type="ARBA" id="ARBA00023136"/>
    </source>
</evidence>
<comment type="caution">
    <text evidence="11">The sequence shown here is derived from an EMBL/GenBank/DDBJ whole genome shotgun (WGS) entry which is preliminary data.</text>
</comment>
<protein>
    <submittedName>
        <fullName evidence="11">Uncharacterized protein</fullName>
    </submittedName>
</protein>
<dbReference type="AlphaFoldDB" id="A0A1E8CME4"/>
<dbReference type="Gene3D" id="3.30.1370.130">
    <property type="match status" value="1"/>
</dbReference>
<evidence type="ECO:0000259" key="10">
    <source>
        <dbReference type="Pfam" id="PF03958"/>
    </source>
</evidence>
<evidence type="ECO:0000256" key="7">
    <source>
        <dbReference type="RuleBase" id="RU004004"/>
    </source>
</evidence>
<gene>
    <name evidence="11" type="ORF">PHACT_11255</name>
</gene>
<dbReference type="OrthoDB" id="9775455at2"/>
<dbReference type="Gene3D" id="3.30.1370.120">
    <property type="match status" value="1"/>
</dbReference>
<dbReference type="InterPro" id="IPR001775">
    <property type="entry name" value="GspD/PilQ"/>
</dbReference>
<keyword evidence="2 7" id="KW-0813">Transport</keyword>
<reference evidence="12" key="1">
    <citation type="submission" date="2016-07" db="EMBL/GenBank/DDBJ databases">
        <authorList>
            <person name="Florea S."/>
            <person name="Webb J.S."/>
            <person name="Jaromczyk J."/>
            <person name="Schardl C.L."/>
        </authorList>
    </citation>
    <scope>NUCLEOTIDE SEQUENCE [LARGE SCALE GENOMIC DNA]</scope>
    <source>
        <strain evidence="12">KCTC 42131</strain>
    </source>
</reference>
<dbReference type="GO" id="GO:0009279">
    <property type="term" value="C:cell outer membrane"/>
    <property type="evidence" value="ECO:0007669"/>
    <property type="project" value="UniProtKB-SubCell"/>
</dbReference>
<evidence type="ECO:0000256" key="6">
    <source>
        <dbReference type="RuleBase" id="RU004003"/>
    </source>
</evidence>
<dbReference type="InterPro" id="IPR013355">
    <property type="entry name" value="Pilus_4_PilQ"/>
</dbReference>
<dbReference type="InterPro" id="IPR004846">
    <property type="entry name" value="T2SS/T3SS_dom"/>
</dbReference>
<comment type="similarity">
    <text evidence="6">Belongs to the bacterial secretin family.</text>
</comment>
<name>A0A1E8CME4_9GAMM</name>
<dbReference type="PANTHER" id="PTHR30604">
    <property type="entry name" value="PROTEIN TRANSPORT PROTEIN HOFQ"/>
    <property type="match status" value="1"/>
</dbReference>
<keyword evidence="3 8" id="KW-0732">Signal</keyword>
<dbReference type="Pfam" id="PF00263">
    <property type="entry name" value="Secretin"/>
    <property type="match status" value="1"/>
</dbReference>
<evidence type="ECO:0000256" key="2">
    <source>
        <dbReference type="ARBA" id="ARBA00022448"/>
    </source>
</evidence>
<keyword evidence="4" id="KW-0472">Membrane</keyword>
<proteinExistence type="inferred from homology"/>
<dbReference type="EMBL" id="MASR01000001">
    <property type="protein sequence ID" value="OFE13641.1"/>
    <property type="molecule type" value="Genomic_DNA"/>
</dbReference>
<comment type="subcellular location">
    <subcellularLocation>
        <location evidence="7">Cell outer membrane</location>
    </subcellularLocation>
    <subcellularLocation>
        <location evidence="1">Membrane</location>
    </subcellularLocation>
</comment>
<dbReference type="RefSeq" id="WP_070117858.1">
    <property type="nucleotide sequence ID" value="NZ_MASR01000001.1"/>
</dbReference>
<dbReference type="NCBIfam" id="TIGR02515">
    <property type="entry name" value="IV_pilus_PilQ"/>
    <property type="match status" value="1"/>
</dbReference>
<evidence type="ECO:0000256" key="3">
    <source>
        <dbReference type="ARBA" id="ARBA00022729"/>
    </source>
</evidence>
<sequence length="454" mass="48798">MNRRCAGRLMSLSLVSGICLLMPVLSLAAEMPVAANVRVDNQASAQQKRTSAEATPISVEFDDLELRTALQILAQELGYELLLDDAVKGTTSFRIADADPQQALKAMLQGRNLDMRLRANLLHVAPPAVLLALDNEARRLREATATMQTEYLQINYASVEIMLALVTGEGDSAGGLLSERGSASMDARTNTLIVRDTEARLLDVKALLRELDVPVRQVLIETRIVSASTEIGRQLGARWGAFSHTAATAPSGAIASDDPVSEFVEGVTVLADHRQASTIAAGVLRRRLMLELELSALENSGQAELIARPRVTTQDNVPASIRSGVRIPYQAQAGGTAGGSITEFVDAVLSLDVTPLITPDGRIIMKLGIRQDSVASGSGDVPAINTNTVTTQVLVDNGDTLVLGGIFRDEQTREEVRTPLLGDVPVLGWLFRRSQQAARRTELLIFITPQIVSP</sequence>
<feature type="chain" id="PRO_5009212293" evidence="8">
    <location>
        <begin position="29"/>
        <end position="454"/>
    </location>
</feature>
<dbReference type="Pfam" id="PF03958">
    <property type="entry name" value="Secretin_N"/>
    <property type="match status" value="1"/>
</dbReference>
<dbReference type="InterPro" id="IPR038591">
    <property type="entry name" value="NolW-like_sf"/>
</dbReference>
<evidence type="ECO:0000256" key="5">
    <source>
        <dbReference type="ARBA" id="ARBA00023237"/>
    </source>
</evidence>
<dbReference type="Proteomes" id="UP000175669">
    <property type="component" value="Unassembled WGS sequence"/>
</dbReference>
<accession>A0A1E8CME4</accession>
<keyword evidence="12" id="KW-1185">Reference proteome</keyword>
<dbReference type="PANTHER" id="PTHR30604:SF1">
    <property type="entry name" value="DNA UTILIZATION PROTEIN HOFQ"/>
    <property type="match status" value="1"/>
</dbReference>
<feature type="domain" description="Type II/III secretion system secretin-like" evidence="9">
    <location>
        <begin position="296"/>
        <end position="452"/>
    </location>
</feature>